<organism evidence="11 12">
    <name type="scientific">Asbolus verrucosus</name>
    <name type="common">Desert ironclad beetle</name>
    <dbReference type="NCBI Taxonomy" id="1661398"/>
    <lineage>
        <taxon>Eukaryota</taxon>
        <taxon>Metazoa</taxon>
        <taxon>Ecdysozoa</taxon>
        <taxon>Arthropoda</taxon>
        <taxon>Hexapoda</taxon>
        <taxon>Insecta</taxon>
        <taxon>Pterygota</taxon>
        <taxon>Neoptera</taxon>
        <taxon>Endopterygota</taxon>
        <taxon>Coleoptera</taxon>
        <taxon>Polyphaga</taxon>
        <taxon>Cucujiformia</taxon>
        <taxon>Tenebrionidae</taxon>
        <taxon>Pimeliinae</taxon>
        <taxon>Asbolus</taxon>
    </lineage>
</organism>
<accession>A0A482VHM8</accession>
<reference evidence="11 12" key="1">
    <citation type="submission" date="2017-03" db="EMBL/GenBank/DDBJ databases">
        <title>Genome of the blue death feigning beetle - Asbolus verrucosus.</title>
        <authorList>
            <person name="Rider S.D."/>
        </authorList>
    </citation>
    <scope>NUCLEOTIDE SEQUENCE [LARGE SCALE GENOMIC DNA]</scope>
    <source>
        <strain evidence="11">Butters</strain>
        <tissue evidence="11">Head and leg muscle</tissue>
    </source>
</reference>
<dbReference type="GO" id="GO:0004984">
    <property type="term" value="F:olfactory receptor activity"/>
    <property type="evidence" value="ECO:0007669"/>
    <property type="project" value="InterPro"/>
</dbReference>
<comment type="subcellular location">
    <subcellularLocation>
        <location evidence="1">Cell membrane</location>
        <topology evidence="1">Multi-pass membrane protein</topology>
    </subcellularLocation>
</comment>
<evidence type="ECO:0000256" key="5">
    <source>
        <dbReference type="ARBA" id="ARBA00022725"/>
    </source>
</evidence>
<keyword evidence="4 10" id="KW-0812">Transmembrane</keyword>
<dbReference type="PANTHER" id="PTHR21137:SF35">
    <property type="entry name" value="ODORANT RECEPTOR 19A-RELATED"/>
    <property type="match status" value="1"/>
</dbReference>
<dbReference type="GO" id="GO:0005886">
    <property type="term" value="C:plasma membrane"/>
    <property type="evidence" value="ECO:0007669"/>
    <property type="project" value="UniProtKB-SubCell"/>
</dbReference>
<evidence type="ECO:0000256" key="4">
    <source>
        <dbReference type="ARBA" id="ARBA00022692"/>
    </source>
</evidence>
<keyword evidence="2" id="KW-1003">Cell membrane</keyword>
<dbReference type="GO" id="GO:0005549">
    <property type="term" value="F:odorant binding"/>
    <property type="evidence" value="ECO:0007669"/>
    <property type="project" value="InterPro"/>
</dbReference>
<keyword evidence="6 10" id="KW-1133">Transmembrane helix</keyword>
<proteinExistence type="predicted"/>
<feature type="non-terminal residue" evidence="11">
    <location>
        <position position="230"/>
    </location>
</feature>
<keyword evidence="3" id="KW-0716">Sensory transduction</keyword>
<dbReference type="AlphaFoldDB" id="A0A482VHM8"/>
<comment type="caution">
    <text evidence="11">The sequence shown here is derived from an EMBL/GenBank/DDBJ whole genome shotgun (WGS) entry which is preliminary data.</text>
</comment>
<evidence type="ECO:0000256" key="9">
    <source>
        <dbReference type="ARBA" id="ARBA00023224"/>
    </source>
</evidence>
<evidence type="ECO:0000256" key="3">
    <source>
        <dbReference type="ARBA" id="ARBA00022606"/>
    </source>
</evidence>
<feature type="transmembrane region" description="Helical" evidence="10">
    <location>
        <begin position="29"/>
        <end position="51"/>
    </location>
</feature>
<keyword evidence="8" id="KW-0675">Receptor</keyword>
<name>A0A482VHM8_ASBVE</name>
<dbReference type="GO" id="GO:0007165">
    <property type="term" value="P:signal transduction"/>
    <property type="evidence" value="ECO:0007669"/>
    <property type="project" value="UniProtKB-KW"/>
</dbReference>
<evidence type="ECO:0000256" key="6">
    <source>
        <dbReference type="ARBA" id="ARBA00022989"/>
    </source>
</evidence>
<evidence type="ECO:0000256" key="1">
    <source>
        <dbReference type="ARBA" id="ARBA00004651"/>
    </source>
</evidence>
<evidence type="ECO:0000256" key="8">
    <source>
        <dbReference type="ARBA" id="ARBA00023170"/>
    </source>
</evidence>
<dbReference type="Proteomes" id="UP000292052">
    <property type="component" value="Unassembled WGS sequence"/>
</dbReference>
<dbReference type="EMBL" id="QDEB01100075">
    <property type="protein sequence ID" value="RZC32124.1"/>
    <property type="molecule type" value="Genomic_DNA"/>
</dbReference>
<evidence type="ECO:0000313" key="11">
    <source>
        <dbReference type="EMBL" id="RZC32124.1"/>
    </source>
</evidence>
<dbReference type="PANTHER" id="PTHR21137">
    <property type="entry name" value="ODORANT RECEPTOR"/>
    <property type="match status" value="1"/>
</dbReference>
<keyword evidence="12" id="KW-1185">Reference proteome</keyword>
<gene>
    <name evidence="11" type="ORF">BDFB_008250</name>
</gene>
<evidence type="ECO:0000256" key="7">
    <source>
        <dbReference type="ARBA" id="ARBA00023136"/>
    </source>
</evidence>
<dbReference type="InterPro" id="IPR004117">
    <property type="entry name" value="7tm6_olfct_rcpt"/>
</dbReference>
<keyword evidence="7 10" id="KW-0472">Membrane</keyword>
<evidence type="ECO:0000313" key="12">
    <source>
        <dbReference type="Proteomes" id="UP000292052"/>
    </source>
</evidence>
<evidence type="ECO:0000256" key="10">
    <source>
        <dbReference type="SAM" id="Phobius"/>
    </source>
</evidence>
<evidence type="ECO:0000256" key="2">
    <source>
        <dbReference type="ARBA" id="ARBA00022475"/>
    </source>
</evidence>
<dbReference type="OrthoDB" id="8117390at2759"/>
<sequence>MNTLNNHSFQPKSRRQRLLIKPALNLWKMMYNTFTVAGAPLIALLVFRPLLDKTKEFQFPINVRYPFNTKIFPLYEIAFLHQIISVTYVVIFIYNADMLIVALLVFIETQCDILCDDLQNLQDDKTINFNKKLIASITHHKEISKNLDAEFFAHLVLVIFYMLQIFAYCWFGNEVEAKSNQIPYSVFKSNWTHHSLSTRKNMMMLVMRSQKPIRLSTFNLFYLSLDIYIK</sequence>
<feature type="transmembrane region" description="Helical" evidence="10">
    <location>
        <begin position="72"/>
        <end position="94"/>
    </location>
</feature>
<keyword evidence="5" id="KW-0552">Olfaction</keyword>
<dbReference type="Pfam" id="PF02949">
    <property type="entry name" value="7tm_6"/>
    <property type="match status" value="2"/>
</dbReference>
<feature type="transmembrane region" description="Helical" evidence="10">
    <location>
        <begin position="151"/>
        <end position="171"/>
    </location>
</feature>
<protein>
    <submittedName>
        <fullName evidence="11">7tm 6 domain containing protein</fullName>
    </submittedName>
</protein>
<keyword evidence="9" id="KW-0807">Transducer</keyword>